<name>A0A382Y2U8_9ZZZZ</name>
<dbReference type="GO" id="GO:0003855">
    <property type="term" value="F:3-dehydroquinate dehydratase activity"/>
    <property type="evidence" value="ECO:0007669"/>
    <property type="project" value="UniProtKB-EC"/>
</dbReference>
<dbReference type="InterPro" id="IPR001874">
    <property type="entry name" value="DHquinase_II"/>
</dbReference>
<gene>
    <name evidence="3" type="ORF">METZ01_LOCUS430213</name>
</gene>
<reference evidence="3" key="1">
    <citation type="submission" date="2018-05" db="EMBL/GenBank/DDBJ databases">
        <authorList>
            <person name="Lanie J.A."/>
            <person name="Ng W.-L."/>
            <person name="Kazmierczak K.M."/>
            <person name="Andrzejewski T.M."/>
            <person name="Davidsen T.M."/>
            <person name="Wayne K.J."/>
            <person name="Tettelin H."/>
            <person name="Glass J.I."/>
            <person name="Rusch D."/>
            <person name="Podicherti R."/>
            <person name="Tsui H.-C.T."/>
            <person name="Winkler M.E."/>
        </authorList>
    </citation>
    <scope>NUCLEOTIDE SEQUENCE</scope>
</reference>
<evidence type="ECO:0000313" key="3">
    <source>
        <dbReference type="EMBL" id="SVD77359.1"/>
    </source>
</evidence>
<organism evidence="3">
    <name type="scientific">marine metagenome</name>
    <dbReference type="NCBI Taxonomy" id="408172"/>
    <lineage>
        <taxon>unclassified sequences</taxon>
        <taxon>metagenomes</taxon>
        <taxon>ecological metagenomes</taxon>
    </lineage>
</organism>
<accession>A0A382Y2U8</accession>
<dbReference type="AlphaFoldDB" id="A0A382Y2U8"/>
<dbReference type="GO" id="GO:0019631">
    <property type="term" value="P:quinate catabolic process"/>
    <property type="evidence" value="ECO:0007669"/>
    <property type="project" value="TreeGrafter"/>
</dbReference>
<dbReference type="EMBL" id="UINC01172336">
    <property type="protein sequence ID" value="SVD77359.1"/>
    <property type="molecule type" value="Genomic_DNA"/>
</dbReference>
<dbReference type="Pfam" id="PF01220">
    <property type="entry name" value="DHquinase_II"/>
    <property type="match status" value="1"/>
</dbReference>
<protein>
    <recommendedName>
        <fullName evidence="1">3-dehydroquinate dehydratase</fullName>
        <ecNumber evidence="1">4.2.1.10</ecNumber>
    </recommendedName>
</protein>
<proteinExistence type="predicted"/>
<dbReference type="EC" id="4.2.1.10" evidence="1"/>
<sequence>MDLRIVGWRIKRAQVDLGDGRYHAGFGEKVRILLINGPNLNALGKRDTTIYGSKTLSEIEADVIAGGKELEAEVLCFQSNSEG</sequence>
<dbReference type="PANTHER" id="PTHR21272:SF3">
    <property type="entry name" value="CATABOLIC 3-DEHYDROQUINASE"/>
    <property type="match status" value="1"/>
</dbReference>
<keyword evidence="2" id="KW-0456">Lyase</keyword>
<dbReference type="PANTHER" id="PTHR21272">
    <property type="entry name" value="CATABOLIC 3-DEHYDROQUINASE"/>
    <property type="match status" value="1"/>
</dbReference>
<dbReference type="PROSITE" id="PS01029">
    <property type="entry name" value="DEHYDROQUINASE_II"/>
    <property type="match status" value="1"/>
</dbReference>
<evidence type="ECO:0000256" key="2">
    <source>
        <dbReference type="ARBA" id="ARBA00023239"/>
    </source>
</evidence>
<dbReference type="Gene3D" id="3.40.50.9100">
    <property type="entry name" value="Dehydroquinase, class II"/>
    <property type="match status" value="1"/>
</dbReference>
<dbReference type="SUPFAM" id="SSF52304">
    <property type="entry name" value="Type II 3-dehydroquinate dehydratase"/>
    <property type="match status" value="1"/>
</dbReference>
<feature type="non-terminal residue" evidence="3">
    <location>
        <position position="83"/>
    </location>
</feature>
<dbReference type="InterPro" id="IPR018509">
    <property type="entry name" value="DHquinase_II_CS"/>
</dbReference>
<evidence type="ECO:0000256" key="1">
    <source>
        <dbReference type="ARBA" id="ARBA00012060"/>
    </source>
</evidence>
<dbReference type="InterPro" id="IPR036441">
    <property type="entry name" value="DHquinase_II_sf"/>
</dbReference>